<dbReference type="CDD" id="cd00377">
    <property type="entry name" value="ICL_PEPM"/>
    <property type="match status" value="1"/>
</dbReference>
<dbReference type="PANTHER" id="PTHR42905:SF16">
    <property type="entry name" value="CARBOXYPHOSPHONOENOLPYRUVATE PHOSPHONOMUTASE-LIKE PROTEIN (AFU_ORTHOLOGUE AFUA_5G07230)"/>
    <property type="match status" value="1"/>
</dbReference>
<gene>
    <name evidence="2" type="ORF">GCM10007898_14480</name>
</gene>
<dbReference type="GO" id="GO:0016829">
    <property type="term" value="F:lyase activity"/>
    <property type="evidence" value="ECO:0007669"/>
    <property type="project" value="UniProtKB-KW"/>
</dbReference>
<dbReference type="EMBL" id="BSOA01000012">
    <property type="protein sequence ID" value="GLQ87880.1"/>
    <property type="molecule type" value="Genomic_DNA"/>
</dbReference>
<dbReference type="InterPro" id="IPR039556">
    <property type="entry name" value="ICL/PEPM"/>
</dbReference>
<reference evidence="3" key="1">
    <citation type="journal article" date="2019" name="Int. J. Syst. Evol. Microbiol.">
        <title>The Global Catalogue of Microorganisms (GCM) 10K type strain sequencing project: providing services to taxonomists for standard genome sequencing and annotation.</title>
        <authorList>
            <consortium name="The Broad Institute Genomics Platform"/>
            <consortium name="The Broad Institute Genome Sequencing Center for Infectious Disease"/>
            <person name="Wu L."/>
            <person name="Ma J."/>
        </authorList>
    </citation>
    <scope>NUCLEOTIDE SEQUENCE [LARGE SCALE GENOMIC DNA]</scope>
    <source>
        <strain evidence="3">NBRC 111981</strain>
    </source>
</reference>
<dbReference type="Pfam" id="PF13714">
    <property type="entry name" value="PEP_mutase"/>
    <property type="match status" value="1"/>
</dbReference>
<sequence>MPLARPSVSDKRKAFRDFHVSGCFVIPNPWNVGTARYLQGLGFEAIATTSAGHAHALGYADGAQSLDEVLAHFRELAEATDIPLNADFENGYADEPAAVAENVSRCVETGVAGLSIEDSPNDGVKPLYDFDLSVARIRAARAAIDRIDGEVVLTARAEGFLHGVPDLDEVIRRLQAYGEAGADCLYAPGLTTREQIEAVVKAVAPLPVNVLNSGVPSFSVDDLAAMGVRRISVGGALARVAIDAFIRTATEIATRGRFDSLKSCISHAELDQFFSADHERRLA</sequence>
<dbReference type="SUPFAM" id="SSF51621">
    <property type="entry name" value="Phosphoenolpyruvate/pyruvate domain"/>
    <property type="match status" value="1"/>
</dbReference>
<dbReference type="Proteomes" id="UP001156627">
    <property type="component" value="Unassembled WGS sequence"/>
</dbReference>
<dbReference type="PANTHER" id="PTHR42905">
    <property type="entry name" value="PHOSPHOENOLPYRUVATE CARBOXYLASE"/>
    <property type="match status" value="1"/>
</dbReference>
<organism evidence="2 3">
    <name type="scientific">Dyella flagellata</name>
    <dbReference type="NCBI Taxonomy" id="1867833"/>
    <lineage>
        <taxon>Bacteria</taxon>
        <taxon>Pseudomonadati</taxon>
        <taxon>Pseudomonadota</taxon>
        <taxon>Gammaproteobacteria</taxon>
        <taxon>Lysobacterales</taxon>
        <taxon>Rhodanobacteraceae</taxon>
        <taxon>Dyella</taxon>
    </lineage>
</organism>
<keyword evidence="3" id="KW-1185">Reference proteome</keyword>
<dbReference type="Gene3D" id="6.10.250.2750">
    <property type="match status" value="1"/>
</dbReference>
<dbReference type="InterPro" id="IPR015813">
    <property type="entry name" value="Pyrv/PenolPyrv_kinase-like_dom"/>
</dbReference>
<proteinExistence type="predicted"/>
<dbReference type="RefSeq" id="WP_404649141.1">
    <property type="nucleotide sequence ID" value="NZ_BSOA01000012.1"/>
</dbReference>
<keyword evidence="2" id="KW-0456">Lyase</keyword>
<keyword evidence="1" id="KW-0479">Metal-binding</keyword>
<accession>A0ABQ5X8A0</accession>
<name>A0ABQ5X8A0_9GAMM</name>
<protein>
    <submittedName>
        <fullName evidence="2">2-methylisocitrate lyase</fullName>
    </submittedName>
</protein>
<dbReference type="Gene3D" id="3.20.20.60">
    <property type="entry name" value="Phosphoenolpyruvate-binding domains"/>
    <property type="match status" value="1"/>
</dbReference>
<comment type="caution">
    <text evidence="2">The sequence shown here is derived from an EMBL/GenBank/DDBJ whole genome shotgun (WGS) entry which is preliminary data.</text>
</comment>
<evidence type="ECO:0000256" key="1">
    <source>
        <dbReference type="ARBA" id="ARBA00022723"/>
    </source>
</evidence>
<evidence type="ECO:0000313" key="3">
    <source>
        <dbReference type="Proteomes" id="UP001156627"/>
    </source>
</evidence>
<evidence type="ECO:0000313" key="2">
    <source>
        <dbReference type="EMBL" id="GLQ87880.1"/>
    </source>
</evidence>
<dbReference type="InterPro" id="IPR040442">
    <property type="entry name" value="Pyrv_kinase-like_dom_sf"/>
</dbReference>